<protein>
    <recommendedName>
        <fullName evidence="8">Zn(2)-C6 fungal-type domain-containing protein</fullName>
    </recommendedName>
</protein>
<dbReference type="InterPro" id="IPR050613">
    <property type="entry name" value="Sec_Metabolite_Reg"/>
</dbReference>
<name>A0ABR0KCE9_9EURO</name>
<dbReference type="CDD" id="cd00067">
    <property type="entry name" value="GAL4"/>
    <property type="match status" value="1"/>
</dbReference>
<feature type="compositionally biased region" description="Polar residues" evidence="7">
    <location>
        <begin position="159"/>
        <end position="177"/>
    </location>
</feature>
<comment type="caution">
    <text evidence="9">The sequence shown here is derived from an EMBL/GenBank/DDBJ whole genome shotgun (WGS) entry which is preliminary data.</text>
</comment>
<dbReference type="SUPFAM" id="SSF57701">
    <property type="entry name" value="Zn2/Cys6 DNA-binding domain"/>
    <property type="match status" value="1"/>
</dbReference>
<feature type="region of interest" description="Disordered" evidence="7">
    <location>
        <begin position="33"/>
        <end position="77"/>
    </location>
</feature>
<dbReference type="Gene3D" id="4.10.240.10">
    <property type="entry name" value="Zn(2)-C6 fungal-type DNA-binding domain"/>
    <property type="match status" value="1"/>
</dbReference>
<dbReference type="SMART" id="SM00066">
    <property type="entry name" value="GAL4"/>
    <property type="match status" value="1"/>
</dbReference>
<evidence type="ECO:0000313" key="10">
    <source>
        <dbReference type="Proteomes" id="UP001345013"/>
    </source>
</evidence>
<gene>
    <name evidence="9" type="ORF">LTR24_004688</name>
</gene>
<dbReference type="InterPro" id="IPR001138">
    <property type="entry name" value="Zn2Cys6_DnaBD"/>
</dbReference>
<dbReference type="InterPro" id="IPR036864">
    <property type="entry name" value="Zn2-C6_fun-type_DNA-bd_sf"/>
</dbReference>
<feature type="region of interest" description="Disordered" evidence="7">
    <location>
        <begin position="670"/>
        <end position="702"/>
    </location>
</feature>
<dbReference type="Pfam" id="PF04082">
    <property type="entry name" value="Fungal_trans"/>
    <property type="match status" value="1"/>
</dbReference>
<evidence type="ECO:0000256" key="1">
    <source>
        <dbReference type="ARBA" id="ARBA00004123"/>
    </source>
</evidence>
<dbReference type="Proteomes" id="UP001345013">
    <property type="component" value="Unassembled WGS sequence"/>
</dbReference>
<proteinExistence type="predicted"/>
<keyword evidence="10" id="KW-1185">Reference proteome</keyword>
<feature type="compositionally biased region" description="Low complexity" evidence="7">
    <location>
        <begin position="58"/>
        <end position="67"/>
    </location>
</feature>
<keyword evidence="4" id="KW-0238">DNA-binding</keyword>
<feature type="region of interest" description="Disordered" evidence="7">
    <location>
        <begin position="217"/>
        <end position="238"/>
    </location>
</feature>
<keyword evidence="5" id="KW-0804">Transcription</keyword>
<evidence type="ECO:0000256" key="3">
    <source>
        <dbReference type="ARBA" id="ARBA00023015"/>
    </source>
</evidence>
<accession>A0ABR0KCE9</accession>
<sequence>MNSTAGNRNSHDLTGDMFIRAFNNGNYTDGNQVSGFWNNVPHDTQPDTLVSSPEETADTAQDQPAAASNSGTKLNPRSCVTCRKRKVRCDKHEPCSNCVKANIDCVFPPPGRAPRKPRRPQDAELLKRLRRLESVVDSLGAQVDDDGNAHPADPAPEGRSTNEGINSEELSSTCPSRKTSLEYGLGRLLIKGGSSRYVSNEFWSSLGEQIAEIRNALDSPSSDEEEEPFTPEHANGPASKYAHHQGFVFGYSSLMYDMSKLHPSPNKIWILWETYKENVDPVLKILHVPTVKSVIMKAVVCNKTLSKASEALFYSICYAAVTSMTDDQCKQLLGDDKDKLMQQYRFAVEQGLARASFLNSSNLMVLQAFVMFLSVVKYIDTSQSIWSLAGLAMQQAQAQGLHRDPTNFNLHPFESEMRRRLWWHISLQDARAAEDYGADPNFHAHLYDTKMPLNLNDEDIWPEMTEAPHEHRGATDMTFVLVRFELGDMSRRLRVMASVENDVDKKRTLQEKEALIDLTHQRMQEKYFSHCDPNNPILWVASTVGKLILAKMWLFVHHPRLYQEDTRTARNLKHQVFITSIEVVEFGLQLTRGKETARWAWLFKTYMQWHAVAYVLSELLHMPPGPDFDRAWNAVDSIYDKRMVAAHKGQRGVLWRPLKQLYDRAKLRHNQTGGQATTSPQGDADSQHTSSSDSHGFPTPGNVMMTDNWLGANPYTNAVTAFGADFGWDFSGPMFNEVNLEPMPTSNDVSSSASRPDGTVPELTDSLSFDFLPSGEYLDGFEAQNQQPIWQPQMQQEWH</sequence>
<organism evidence="9 10">
    <name type="scientific">Lithohypha guttulata</name>
    <dbReference type="NCBI Taxonomy" id="1690604"/>
    <lineage>
        <taxon>Eukaryota</taxon>
        <taxon>Fungi</taxon>
        <taxon>Dikarya</taxon>
        <taxon>Ascomycota</taxon>
        <taxon>Pezizomycotina</taxon>
        <taxon>Eurotiomycetes</taxon>
        <taxon>Chaetothyriomycetidae</taxon>
        <taxon>Chaetothyriales</taxon>
        <taxon>Trichomeriaceae</taxon>
        <taxon>Lithohypha</taxon>
    </lineage>
</organism>
<dbReference type="PANTHER" id="PTHR31001">
    <property type="entry name" value="UNCHARACTERIZED TRANSCRIPTIONAL REGULATORY PROTEIN"/>
    <property type="match status" value="1"/>
</dbReference>
<evidence type="ECO:0000256" key="2">
    <source>
        <dbReference type="ARBA" id="ARBA00022723"/>
    </source>
</evidence>
<evidence type="ECO:0000256" key="4">
    <source>
        <dbReference type="ARBA" id="ARBA00023125"/>
    </source>
</evidence>
<feature type="domain" description="Zn(2)-C6 fungal-type" evidence="8">
    <location>
        <begin position="78"/>
        <end position="107"/>
    </location>
</feature>
<dbReference type="EMBL" id="JAVRRG010000049">
    <property type="protein sequence ID" value="KAK5093028.1"/>
    <property type="molecule type" value="Genomic_DNA"/>
</dbReference>
<dbReference type="CDD" id="cd12148">
    <property type="entry name" value="fungal_TF_MHR"/>
    <property type="match status" value="1"/>
</dbReference>
<comment type="subcellular location">
    <subcellularLocation>
        <location evidence="1">Nucleus</location>
    </subcellularLocation>
</comment>
<dbReference type="PANTHER" id="PTHR31001:SF50">
    <property type="entry name" value="ZN(II)2CYS6 TRANSCRIPTION FACTOR (EUROFUNG)"/>
    <property type="match status" value="1"/>
</dbReference>
<dbReference type="Pfam" id="PF00172">
    <property type="entry name" value="Zn_clus"/>
    <property type="match status" value="1"/>
</dbReference>
<evidence type="ECO:0000256" key="6">
    <source>
        <dbReference type="ARBA" id="ARBA00023242"/>
    </source>
</evidence>
<keyword evidence="2" id="KW-0479">Metal-binding</keyword>
<dbReference type="InterPro" id="IPR007219">
    <property type="entry name" value="XnlR_reg_dom"/>
</dbReference>
<evidence type="ECO:0000259" key="8">
    <source>
        <dbReference type="PROSITE" id="PS50048"/>
    </source>
</evidence>
<reference evidence="9 10" key="1">
    <citation type="submission" date="2023-08" db="EMBL/GenBank/DDBJ databases">
        <title>Black Yeasts Isolated from many extreme environments.</title>
        <authorList>
            <person name="Coleine C."/>
            <person name="Stajich J.E."/>
            <person name="Selbmann L."/>
        </authorList>
    </citation>
    <scope>NUCLEOTIDE SEQUENCE [LARGE SCALE GENOMIC DNA]</scope>
    <source>
        <strain evidence="9 10">CCFEE 5885</strain>
    </source>
</reference>
<evidence type="ECO:0000256" key="5">
    <source>
        <dbReference type="ARBA" id="ARBA00023163"/>
    </source>
</evidence>
<dbReference type="PROSITE" id="PS50048">
    <property type="entry name" value="ZN2_CY6_FUNGAL_2"/>
    <property type="match status" value="1"/>
</dbReference>
<evidence type="ECO:0000256" key="7">
    <source>
        <dbReference type="SAM" id="MobiDB-lite"/>
    </source>
</evidence>
<evidence type="ECO:0000313" key="9">
    <source>
        <dbReference type="EMBL" id="KAK5093028.1"/>
    </source>
</evidence>
<feature type="compositionally biased region" description="Polar residues" evidence="7">
    <location>
        <begin position="670"/>
        <end position="681"/>
    </location>
</feature>
<keyword evidence="6" id="KW-0539">Nucleus</keyword>
<dbReference type="SMART" id="SM00906">
    <property type="entry name" value="Fungal_trans"/>
    <property type="match status" value="1"/>
</dbReference>
<keyword evidence="3" id="KW-0805">Transcription regulation</keyword>
<dbReference type="PROSITE" id="PS00463">
    <property type="entry name" value="ZN2_CY6_FUNGAL_1"/>
    <property type="match status" value="1"/>
</dbReference>
<feature type="region of interest" description="Disordered" evidence="7">
    <location>
        <begin position="139"/>
        <end position="177"/>
    </location>
</feature>